<dbReference type="SUPFAM" id="SSF48403">
    <property type="entry name" value="Ankyrin repeat"/>
    <property type="match status" value="1"/>
</dbReference>
<name>A0ABD0PVR7_CIRMR</name>
<dbReference type="PANTHER" id="PTHR46680">
    <property type="entry name" value="NF-KAPPA-B INHIBITOR ALPHA"/>
    <property type="match status" value="1"/>
</dbReference>
<keyword evidence="5" id="KW-1185">Reference proteome</keyword>
<dbReference type="EMBL" id="JAMKFB020000013">
    <property type="protein sequence ID" value="KAL0177881.1"/>
    <property type="molecule type" value="Genomic_DNA"/>
</dbReference>
<dbReference type="Proteomes" id="UP001529510">
    <property type="component" value="Unassembled WGS sequence"/>
</dbReference>
<gene>
    <name evidence="4" type="ORF">M9458_026775</name>
</gene>
<feature type="repeat" description="ANK" evidence="3">
    <location>
        <begin position="120"/>
        <end position="152"/>
    </location>
</feature>
<feature type="non-terminal residue" evidence="4">
    <location>
        <position position="183"/>
    </location>
</feature>
<organism evidence="4 5">
    <name type="scientific">Cirrhinus mrigala</name>
    <name type="common">Mrigala</name>
    <dbReference type="NCBI Taxonomy" id="683832"/>
    <lineage>
        <taxon>Eukaryota</taxon>
        <taxon>Metazoa</taxon>
        <taxon>Chordata</taxon>
        <taxon>Craniata</taxon>
        <taxon>Vertebrata</taxon>
        <taxon>Euteleostomi</taxon>
        <taxon>Actinopterygii</taxon>
        <taxon>Neopterygii</taxon>
        <taxon>Teleostei</taxon>
        <taxon>Ostariophysi</taxon>
        <taxon>Cypriniformes</taxon>
        <taxon>Cyprinidae</taxon>
        <taxon>Labeoninae</taxon>
        <taxon>Labeonini</taxon>
        <taxon>Cirrhinus</taxon>
    </lineage>
</organism>
<dbReference type="AlphaFoldDB" id="A0ABD0PVR7"/>
<feature type="repeat" description="ANK" evidence="3">
    <location>
        <begin position="44"/>
        <end position="65"/>
    </location>
</feature>
<comment type="caution">
    <text evidence="4">The sequence shown here is derived from an EMBL/GenBank/DDBJ whole genome shotgun (WGS) entry which is preliminary data.</text>
</comment>
<sequence>MRHVKLHHSFLLQAPLHLAVITKQPKLVEMLMKTGADPSLLDHEGRTALHLAAHTGDEAILRLILGMLGERHAHLINSADFSGERYTCHCLSIFTEMALKVASGNITIFVNMLTFFSLFLGQYPVHLAVKKDGEHCLRLLVEAGAKINMPEQKSGCTALHLAVRDNLLKLACYLITEVKDQWR</sequence>
<dbReference type="SMART" id="SM00248">
    <property type="entry name" value="ANK"/>
    <property type="match status" value="4"/>
</dbReference>
<proteinExistence type="predicted"/>
<evidence type="ECO:0000256" key="3">
    <source>
        <dbReference type="PROSITE-ProRule" id="PRU00023"/>
    </source>
</evidence>
<evidence type="ECO:0000313" key="4">
    <source>
        <dbReference type="EMBL" id="KAL0177881.1"/>
    </source>
</evidence>
<dbReference type="PANTHER" id="PTHR46680:SF3">
    <property type="entry name" value="NF-KAPPA-B INHIBITOR CACTUS"/>
    <property type="match status" value="1"/>
</dbReference>
<evidence type="ECO:0000256" key="2">
    <source>
        <dbReference type="ARBA" id="ARBA00023043"/>
    </source>
</evidence>
<keyword evidence="1" id="KW-0677">Repeat</keyword>
<dbReference type="Pfam" id="PF12796">
    <property type="entry name" value="Ank_2"/>
    <property type="match status" value="1"/>
</dbReference>
<dbReference type="PROSITE" id="PS50088">
    <property type="entry name" value="ANK_REPEAT"/>
    <property type="match status" value="3"/>
</dbReference>
<dbReference type="Gene3D" id="1.25.40.20">
    <property type="entry name" value="Ankyrin repeat-containing domain"/>
    <property type="match status" value="1"/>
</dbReference>
<evidence type="ECO:0000313" key="5">
    <source>
        <dbReference type="Proteomes" id="UP001529510"/>
    </source>
</evidence>
<dbReference type="Pfam" id="PF13637">
    <property type="entry name" value="Ank_4"/>
    <property type="match status" value="1"/>
</dbReference>
<protein>
    <submittedName>
        <fullName evidence="4">Uncharacterized protein</fullName>
    </submittedName>
</protein>
<dbReference type="InterPro" id="IPR036770">
    <property type="entry name" value="Ankyrin_rpt-contain_sf"/>
</dbReference>
<reference evidence="4 5" key="1">
    <citation type="submission" date="2024-05" db="EMBL/GenBank/DDBJ databases">
        <title>Genome sequencing and assembly of Indian major carp, Cirrhinus mrigala (Hamilton, 1822).</title>
        <authorList>
            <person name="Mohindra V."/>
            <person name="Chowdhury L.M."/>
            <person name="Lal K."/>
            <person name="Jena J.K."/>
        </authorList>
    </citation>
    <scope>NUCLEOTIDE SEQUENCE [LARGE SCALE GENOMIC DNA]</scope>
    <source>
        <strain evidence="4">CM1030</strain>
        <tissue evidence="4">Blood</tissue>
    </source>
</reference>
<accession>A0ABD0PVR7</accession>
<evidence type="ECO:0000256" key="1">
    <source>
        <dbReference type="ARBA" id="ARBA00022737"/>
    </source>
</evidence>
<feature type="repeat" description="ANK" evidence="3">
    <location>
        <begin position="11"/>
        <end position="43"/>
    </location>
</feature>
<dbReference type="PRINTS" id="PR01415">
    <property type="entry name" value="ANKYRIN"/>
</dbReference>
<dbReference type="InterPro" id="IPR002110">
    <property type="entry name" value="Ankyrin_rpt"/>
</dbReference>
<dbReference type="InterPro" id="IPR051070">
    <property type="entry name" value="NF-kappa-B_inhibitor"/>
</dbReference>
<keyword evidence="2 3" id="KW-0040">ANK repeat</keyword>
<dbReference type="PROSITE" id="PS50297">
    <property type="entry name" value="ANK_REP_REGION"/>
    <property type="match status" value="3"/>
</dbReference>